<dbReference type="GO" id="GO:0006508">
    <property type="term" value="P:proteolysis"/>
    <property type="evidence" value="ECO:0007669"/>
    <property type="project" value="UniProtKB-KW"/>
</dbReference>
<evidence type="ECO:0000259" key="15">
    <source>
        <dbReference type="Pfam" id="PF04389"/>
    </source>
</evidence>
<dbReference type="InterPro" id="IPR045175">
    <property type="entry name" value="M28_fam"/>
</dbReference>
<accession>A0AAE0SYY0</accession>
<feature type="transmembrane region" description="Helical" evidence="14">
    <location>
        <begin position="593"/>
        <end position="616"/>
    </location>
</feature>
<dbReference type="Proteomes" id="UP001195483">
    <property type="component" value="Unassembled WGS sequence"/>
</dbReference>
<keyword evidence="8" id="KW-0256">Endoplasmic reticulum</keyword>
<comment type="subcellular location">
    <subcellularLocation>
        <location evidence="2">Endoplasmic reticulum membrane</location>
        <topology evidence="2">Multi-pass membrane protein</topology>
    </subcellularLocation>
</comment>
<keyword evidence="5 14" id="KW-0812">Transmembrane</keyword>
<dbReference type="InterPro" id="IPR053974">
    <property type="entry name" value="ERMP1_1-A_TM"/>
</dbReference>
<keyword evidence="10 14" id="KW-1133">Transmembrane helix</keyword>
<dbReference type="FunFam" id="3.40.630.10:FF:000008">
    <property type="entry name" value="Endoplasmic reticulum metallopeptidase 1"/>
    <property type="match status" value="1"/>
</dbReference>
<evidence type="ECO:0000313" key="19">
    <source>
        <dbReference type="Proteomes" id="UP001195483"/>
    </source>
</evidence>
<evidence type="ECO:0000256" key="8">
    <source>
        <dbReference type="ARBA" id="ARBA00022824"/>
    </source>
</evidence>
<feature type="domain" description="Endoplasmic reticulum metallopeptidase 1-like C-terminal" evidence="16">
    <location>
        <begin position="654"/>
        <end position="884"/>
    </location>
</feature>
<dbReference type="Gene3D" id="3.40.630.10">
    <property type="entry name" value="Zn peptidases"/>
    <property type="match status" value="1"/>
</dbReference>
<keyword evidence="4" id="KW-0645">Protease</keyword>
<dbReference type="GO" id="GO:0005789">
    <property type="term" value="C:endoplasmic reticulum membrane"/>
    <property type="evidence" value="ECO:0007669"/>
    <property type="project" value="UniProtKB-SubCell"/>
</dbReference>
<evidence type="ECO:0000256" key="7">
    <source>
        <dbReference type="ARBA" id="ARBA00022801"/>
    </source>
</evidence>
<dbReference type="SUPFAM" id="SSF53187">
    <property type="entry name" value="Zn-dependent exopeptidases"/>
    <property type="match status" value="1"/>
</dbReference>
<feature type="transmembrane region" description="Helical" evidence="14">
    <location>
        <begin position="419"/>
        <end position="445"/>
    </location>
</feature>
<evidence type="ECO:0000256" key="10">
    <source>
        <dbReference type="ARBA" id="ARBA00022989"/>
    </source>
</evidence>
<dbReference type="InterPro" id="IPR007484">
    <property type="entry name" value="Peptidase_M28"/>
</dbReference>
<feature type="transmembrane region" description="Helical" evidence="14">
    <location>
        <begin position="369"/>
        <end position="399"/>
    </location>
</feature>
<evidence type="ECO:0008006" key="20">
    <source>
        <dbReference type="Google" id="ProtNLM"/>
    </source>
</evidence>
<evidence type="ECO:0000256" key="11">
    <source>
        <dbReference type="ARBA" id="ARBA00023049"/>
    </source>
</evidence>
<evidence type="ECO:0000259" key="17">
    <source>
        <dbReference type="Pfam" id="PF22249"/>
    </source>
</evidence>
<comment type="similarity">
    <text evidence="3">Belongs to the peptidase M28 family.</text>
</comment>
<keyword evidence="13" id="KW-0325">Glycoprotein</keyword>
<dbReference type="InterPro" id="IPR048024">
    <property type="entry name" value="Fxna-like_M28_dom"/>
</dbReference>
<keyword evidence="9" id="KW-0862">Zinc</keyword>
<dbReference type="GO" id="GO:0046872">
    <property type="term" value="F:metal ion binding"/>
    <property type="evidence" value="ECO:0007669"/>
    <property type="project" value="UniProtKB-KW"/>
</dbReference>
<sequence length="886" mass="100536">MAAPMSMEKRTIEKTQNQLLYKSDNKYQKANINLIEGFNVWILILSFYFTMLVFIMLRMNSFPRPQNQLGDSRRDHFYEGNAEKHLHQLVVHGPRVVGSEANEKYARDYILNELRTIQKSAYSKSIEISEQNVSGSFDLAFLSDFTSVYKNIKNIVAKLIPEGGAKDSLLINCHYDSSVESPGAGDNGISCAVMLELLRAVSQSDVKLAHNILFLFNGAEENILQGSHGFITKHPWAGSVKAFVNLDSAGAGGWEVVFQTGPFHPWLVRAYAQSAPYPFGSIMGQDLFQSGLVPSDTDFRIFRDFGKLPGLDIAYISNGYVYHTENDKPVYINPGCIQRAGENLMSLLKALASDPKLANPGLDKHGTMVFFDVVGIFLVHYPIRIATIINSILVAAVFFKLGRKAVAGSHRNGYIRDMGTVMLVFLMTWIAIFAACLSMAMFMMLIRRPMTWFTHKINMLPVYIFPGFIVALYFQEFLRTRIKLFHRHDPWLVETLFFEGNLLIWSFLTLLLTIKGLGSAYMPLLHILGPLILRDQTAKFLKVNWKENHYFFLLLHLTSVSLPMLMILYSIHCMLLLFIPIMGRSGTEVNPDIFIAGVSAFTVIIITSYMIGLVYISKNIGRFIKWLIFVMVIWNAVIIFTSQGFPFSGNRDSPSPQRVLSLHIHRKFYNKDKTIIREDSGIWMPSFDYTQYHDITASNPTLQAAGYVTCDQGPYCGVPFLIPVLKLLHAKKSRYVKAGTLELPRVTAELVKTEKLSDDTARFFFQVEGPDHTTMCVRTYPDVRLLRWSLSPNLPSPVNLPDDLNETTYFVYYSHGEKPSSPWQFSIDLMSKRNLEGKESIIDLAFAGHYLHGKNKMTSELQDFVNSLPDWSTAVSWSATYDSYKF</sequence>
<dbReference type="PANTHER" id="PTHR12147">
    <property type="entry name" value="METALLOPEPTIDASE M28 FAMILY MEMBER"/>
    <property type="match status" value="1"/>
</dbReference>
<keyword evidence="12 14" id="KW-0472">Membrane</keyword>
<dbReference type="CDD" id="cd03875">
    <property type="entry name" value="M28_Fxna_like"/>
    <property type="match status" value="1"/>
</dbReference>
<feature type="transmembrane region" description="Helical" evidence="14">
    <location>
        <begin position="623"/>
        <end position="645"/>
    </location>
</feature>
<dbReference type="Pfam" id="PF22249">
    <property type="entry name" value="ERMP1-TM"/>
    <property type="match status" value="1"/>
</dbReference>
<evidence type="ECO:0000256" key="6">
    <source>
        <dbReference type="ARBA" id="ARBA00022723"/>
    </source>
</evidence>
<evidence type="ECO:0000256" key="13">
    <source>
        <dbReference type="ARBA" id="ARBA00023180"/>
    </source>
</evidence>
<feature type="transmembrane region" description="Helical" evidence="14">
    <location>
        <begin position="550"/>
        <end position="581"/>
    </location>
</feature>
<reference evidence="18" key="1">
    <citation type="journal article" date="2021" name="Genome Biol. Evol.">
        <title>A High-Quality Reference Genome for a Parasitic Bivalve with Doubly Uniparental Inheritance (Bivalvia: Unionida).</title>
        <authorList>
            <person name="Smith C.H."/>
        </authorList>
    </citation>
    <scope>NUCLEOTIDE SEQUENCE</scope>
    <source>
        <strain evidence="18">CHS0354</strain>
    </source>
</reference>
<name>A0AAE0SYY0_9BIVA</name>
<feature type="domain" description="Peptidase M28" evidence="15">
    <location>
        <begin position="154"/>
        <end position="346"/>
    </location>
</feature>
<protein>
    <recommendedName>
        <fullName evidence="20">Peptidase M28 domain-containing protein</fullName>
    </recommendedName>
</protein>
<dbReference type="Pfam" id="PF04389">
    <property type="entry name" value="Peptidase_M28"/>
    <property type="match status" value="1"/>
</dbReference>
<proteinExistence type="inferred from homology"/>
<gene>
    <name evidence="18" type="ORF">CHS0354_029531</name>
</gene>
<evidence type="ECO:0000256" key="12">
    <source>
        <dbReference type="ARBA" id="ARBA00023136"/>
    </source>
</evidence>
<evidence type="ECO:0000256" key="3">
    <source>
        <dbReference type="ARBA" id="ARBA00010918"/>
    </source>
</evidence>
<dbReference type="PANTHER" id="PTHR12147:SF22">
    <property type="entry name" value="ENDOPLASMIC RETICULUM METALLOPEPTIDASE 1"/>
    <property type="match status" value="1"/>
</dbReference>
<dbReference type="InterPro" id="IPR053973">
    <property type="entry name" value="ERMP1-like_C"/>
</dbReference>
<reference evidence="18" key="2">
    <citation type="journal article" date="2021" name="Genome Biol. Evol.">
        <title>Developing a high-quality reference genome for a parasitic bivalve with doubly uniparental inheritance (Bivalvia: Unionida).</title>
        <authorList>
            <person name="Smith C.H."/>
        </authorList>
    </citation>
    <scope>NUCLEOTIDE SEQUENCE</scope>
    <source>
        <strain evidence="18">CHS0354</strain>
        <tissue evidence="18">Mantle</tissue>
    </source>
</reference>
<evidence type="ECO:0000256" key="9">
    <source>
        <dbReference type="ARBA" id="ARBA00022833"/>
    </source>
</evidence>
<feature type="transmembrane region" description="Helical" evidence="14">
    <location>
        <begin position="38"/>
        <end position="57"/>
    </location>
</feature>
<keyword evidence="6" id="KW-0479">Metal-binding</keyword>
<keyword evidence="7" id="KW-0378">Hydrolase</keyword>
<dbReference type="EMBL" id="JAEAOA010001767">
    <property type="protein sequence ID" value="KAK3600666.1"/>
    <property type="molecule type" value="Genomic_DNA"/>
</dbReference>
<dbReference type="Pfam" id="PF22248">
    <property type="entry name" value="ERMP1_C"/>
    <property type="match status" value="1"/>
</dbReference>
<comment type="cofactor">
    <cofactor evidence="1">
        <name>Zn(2+)</name>
        <dbReference type="ChEBI" id="CHEBI:29105"/>
    </cofactor>
</comment>
<dbReference type="AlphaFoldDB" id="A0AAE0SYY0"/>
<evidence type="ECO:0000256" key="1">
    <source>
        <dbReference type="ARBA" id="ARBA00001947"/>
    </source>
</evidence>
<comment type="caution">
    <text evidence="18">The sequence shown here is derived from an EMBL/GenBank/DDBJ whole genome shotgun (WGS) entry which is preliminary data.</text>
</comment>
<evidence type="ECO:0000313" key="18">
    <source>
        <dbReference type="EMBL" id="KAK3600666.1"/>
    </source>
</evidence>
<feature type="domain" description="Endoplasmic reticulum metallopeptidase 1/1-A TM" evidence="17">
    <location>
        <begin position="414"/>
        <end position="633"/>
    </location>
</feature>
<evidence type="ECO:0000256" key="5">
    <source>
        <dbReference type="ARBA" id="ARBA00022692"/>
    </source>
</evidence>
<feature type="transmembrane region" description="Helical" evidence="14">
    <location>
        <begin position="457"/>
        <end position="474"/>
    </location>
</feature>
<organism evidence="18 19">
    <name type="scientific">Potamilus streckersoni</name>
    <dbReference type="NCBI Taxonomy" id="2493646"/>
    <lineage>
        <taxon>Eukaryota</taxon>
        <taxon>Metazoa</taxon>
        <taxon>Spiralia</taxon>
        <taxon>Lophotrochozoa</taxon>
        <taxon>Mollusca</taxon>
        <taxon>Bivalvia</taxon>
        <taxon>Autobranchia</taxon>
        <taxon>Heteroconchia</taxon>
        <taxon>Palaeoheterodonta</taxon>
        <taxon>Unionida</taxon>
        <taxon>Unionoidea</taxon>
        <taxon>Unionidae</taxon>
        <taxon>Ambleminae</taxon>
        <taxon>Lampsilini</taxon>
        <taxon>Potamilus</taxon>
    </lineage>
</organism>
<reference evidence="18" key="3">
    <citation type="submission" date="2023-05" db="EMBL/GenBank/DDBJ databases">
        <authorList>
            <person name="Smith C.H."/>
        </authorList>
    </citation>
    <scope>NUCLEOTIDE SEQUENCE</scope>
    <source>
        <strain evidence="18">CHS0354</strain>
        <tissue evidence="18">Mantle</tissue>
    </source>
</reference>
<evidence type="ECO:0000256" key="14">
    <source>
        <dbReference type="SAM" id="Phobius"/>
    </source>
</evidence>
<keyword evidence="11" id="KW-0482">Metalloprotease</keyword>
<evidence type="ECO:0000256" key="4">
    <source>
        <dbReference type="ARBA" id="ARBA00022670"/>
    </source>
</evidence>
<evidence type="ECO:0000259" key="16">
    <source>
        <dbReference type="Pfam" id="PF22248"/>
    </source>
</evidence>
<keyword evidence="19" id="KW-1185">Reference proteome</keyword>
<dbReference type="GO" id="GO:0008235">
    <property type="term" value="F:metalloexopeptidase activity"/>
    <property type="evidence" value="ECO:0007669"/>
    <property type="project" value="InterPro"/>
</dbReference>
<evidence type="ECO:0000256" key="2">
    <source>
        <dbReference type="ARBA" id="ARBA00004477"/>
    </source>
</evidence>